<evidence type="ECO:0000313" key="3">
    <source>
        <dbReference type="EMBL" id="PZP51555.1"/>
    </source>
</evidence>
<feature type="signal peptide" evidence="1">
    <location>
        <begin position="1"/>
        <end position="20"/>
    </location>
</feature>
<proteinExistence type="predicted"/>
<keyword evidence="1" id="KW-0732">Signal</keyword>
<gene>
    <name evidence="3" type="ORF">DI598_02885</name>
</gene>
<sequence>MRKKLPFATLFLILIFNLHAQIAIPTAGNTYQTPISNNGRFNGNIARWKDTQKKFTTFFRIQNKGKLNIAFHTKSSGTSNISATLEKSSKTISIKNTDWEKIALGTWEIKDTGYQSLQLTLLSSKASVDIDTIYIEGPSVKGDLVFVPNNEDNFYYWGRRGPSVHLNYATPKEKNIEWFYNEVTVPIGSDPIGSYYMADGFNVGYFGFQVNSTDTRHILFSVWSPFSTDNPKDIPADKKITLLKKGENVHAGEFGNEGSGGQSYLNYMWKPGNTYKFLLHGKPNSDSTTDFTAYFYAPELQKWILIASFKRPKTFTWLKGLHSFLENFDPEMGNVSRIAHYGNQWVCTADGEWLPLDKARFTIDNTGRKNYRKDYAGGVENNQFFLKNGGFFSNFTPADSPFSRTSLGNQKPDIDFSKLP</sequence>
<comment type="caution">
    <text evidence="3">The sequence shown here is derived from an EMBL/GenBank/DDBJ whole genome shotgun (WGS) entry which is preliminary data.</text>
</comment>
<protein>
    <submittedName>
        <fullName evidence="3">Nematoblast specific protein</fullName>
    </submittedName>
</protein>
<dbReference type="Pfam" id="PF11958">
    <property type="entry name" value="DUF3472"/>
    <property type="match status" value="1"/>
</dbReference>
<feature type="domain" description="DUF5077" evidence="2">
    <location>
        <begin position="24"/>
        <end position="139"/>
    </location>
</feature>
<dbReference type="InterPro" id="IPR031712">
    <property type="entry name" value="DUF5077"/>
</dbReference>
<evidence type="ECO:0000256" key="1">
    <source>
        <dbReference type="SAM" id="SignalP"/>
    </source>
</evidence>
<evidence type="ECO:0000259" key="2">
    <source>
        <dbReference type="Pfam" id="PF16871"/>
    </source>
</evidence>
<evidence type="ECO:0000313" key="4">
    <source>
        <dbReference type="Proteomes" id="UP000249645"/>
    </source>
</evidence>
<name>A0A2W5F6A1_9SPHI</name>
<feature type="chain" id="PRO_5016073634" evidence="1">
    <location>
        <begin position="21"/>
        <end position="420"/>
    </location>
</feature>
<dbReference type="Pfam" id="PF16871">
    <property type="entry name" value="DUF5077"/>
    <property type="match status" value="1"/>
</dbReference>
<dbReference type="Proteomes" id="UP000249645">
    <property type="component" value="Unassembled WGS sequence"/>
</dbReference>
<dbReference type="InterPro" id="IPR021862">
    <property type="entry name" value="DUF3472"/>
</dbReference>
<reference evidence="3 4" key="1">
    <citation type="submission" date="2017-11" db="EMBL/GenBank/DDBJ databases">
        <title>Infants hospitalized years apart are colonized by the same room-sourced microbial strains.</title>
        <authorList>
            <person name="Brooks B."/>
            <person name="Olm M.R."/>
            <person name="Firek B.A."/>
            <person name="Baker R."/>
            <person name="Thomas B.C."/>
            <person name="Morowitz M.J."/>
            <person name="Banfield J.F."/>
        </authorList>
    </citation>
    <scope>NUCLEOTIDE SEQUENCE [LARGE SCALE GENOMIC DNA]</scope>
    <source>
        <strain evidence="3">S2_009_000_R2_76</strain>
    </source>
</reference>
<dbReference type="EMBL" id="QFOI01000027">
    <property type="protein sequence ID" value="PZP51555.1"/>
    <property type="molecule type" value="Genomic_DNA"/>
</dbReference>
<organism evidence="3 4">
    <name type="scientific">Pseudopedobacter saltans</name>
    <dbReference type="NCBI Taxonomy" id="151895"/>
    <lineage>
        <taxon>Bacteria</taxon>
        <taxon>Pseudomonadati</taxon>
        <taxon>Bacteroidota</taxon>
        <taxon>Sphingobacteriia</taxon>
        <taxon>Sphingobacteriales</taxon>
        <taxon>Sphingobacteriaceae</taxon>
        <taxon>Pseudopedobacter</taxon>
    </lineage>
</organism>
<accession>A0A2W5F6A1</accession>
<dbReference type="AlphaFoldDB" id="A0A2W5F6A1"/>